<keyword evidence="4" id="KW-0496">Mitochondrion</keyword>
<dbReference type="PANTHER" id="PTHR13675">
    <property type="entry name" value="LYR MOTIF-CONTAINING PROTEIN 2"/>
    <property type="match status" value="1"/>
</dbReference>
<name>A0A913XJX8_EXADI</name>
<comment type="similarity">
    <text evidence="2">Belongs to the complex I LYR family.</text>
</comment>
<sequence>MAARLPPNTLTLKQFLVRRQVLSLYREIMKTIKQIENPEYQKELRNWTRDEFKQNKGTQDQDAIQNMIYRGQQTLKELSVTIAMAR</sequence>
<feature type="domain" description="Complex 1 LYR protein" evidence="7">
    <location>
        <begin position="19"/>
        <end position="77"/>
    </location>
</feature>
<dbReference type="RefSeq" id="XP_020905571.1">
    <property type="nucleotide sequence ID" value="XM_021049912.1"/>
</dbReference>
<keyword evidence="3" id="KW-0809">Transit peptide</keyword>
<evidence type="ECO:0000256" key="5">
    <source>
        <dbReference type="ARBA" id="ARBA00026235"/>
    </source>
</evidence>
<evidence type="ECO:0000313" key="8">
    <source>
        <dbReference type="EnsemblMetazoa" id="XP_020905571.1"/>
    </source>
</evidence>
<dbReference type="InterPro" id="IPR045293">
    <property type="entry name" value="Complex1_LYR_LYRM2"/>
</dbReference>
<keyword evidence="9" id="KW-1185">Reference proteome</keyword>
<comment type="subcellular location">
    <subcellularLocation>
        <location evidence="1">Mitochondrion</location>
    </subcellularLocation>
</comment>
<dbReference type="CDD" id="cd20262">
    <property type="entry name" value="Complex1_LYR_LYRM2"/>
    <property type="match status" value="1"/>
</dbReference>
<evidence type="ECO:0000313" key="9">
    <source>
        <dbReference type="Proteomes" id="UP000887567"/>
    </source>
</evidence>
<dbReference type="OrthoDB" id="74240at2759"/>
<protein>
    <recommendedName>
        <fullName evidence="5">LYR motif-containing protein 2</fullName>
    </recommendedName>
</protein>
<evidence type="ECO:0000256" key="6">
    <source>
        <dbReference type="ARBA" id="ARBA00044735"/>
    </source>
</evidence>
<dbReference type="InterPro" id="IPR008011">
    <property type="entry name" value="Complex1_LYR_dom"/>
</dbReference>
<evidence type="ECO:0000256" key="3">
    <source>
        <dbReference type="ARBA" id="ARBA00022946"/>
    </source>
</evidence>
<dbReference type="GO" id="GO:0005739">
    <property type="term" value="C:mitochondrion"/>
    <property type="evidence" value="ECO:0007669"/>
    <property type="project" value="UniProtKB-SubCell"/>
</dbReference>
<dbReference type="Proteomes" id="UP000887567">
    <property type="component" value="Unplaced"/>
</dbReference>
<dbReference type="KEGG" id="epa:110243775"/>
<dbReference type="AlphaFoldDB" id="A0A913XJX8"/>
<evidence type="ECO:0000259" key="7">
    <source>
        <dbReference type="Pfam" id="PF05347"/>
    </source>
</evidence>
<evidence type="ECO:0000256" key="1">
    <source>
        <dbReference type="ARBA" id="ARBA00004173"/>
    </source>
</evidence>
<comment type="function">
    <text evidence="6">Involved in efficient integration of the N-module into mitochondrial respiratory chain complex I.</text>
</comment>
<dbReference type="PANTHER" id="PTHR13675:SF0">
    <property type="entry name" value="LYR MOTIF-CONTAINING PROTEIN 2"/>
    <property type="match status" value="1"/>
</dbReference>
<dbReference type="OMA" id="YMRDWAR"/>
<dbReference type="EnsemblMetazoa" id="XM_021049912.1">
    <property type="protein sequence ID" value="XP_020905571.1"/>
    <property type="gene ID" value="LOC110243775"/>
</dbReference>
<proteinExistence type="inferred from homology"/>
<reference evidence="8" key="1">
    <citation type="submission" date="2022-11" db="UniProtKB">
        <authorList>
            <consortium name="EnsemblMetazoa"/>
        </authorList>
    </citation>
    <scope>IDENTIFICATION</scope>
</reference>
<dbReference type="GeneID" id="110243775"/>
<accession>A0A913XJX8</accession>
<dbReference type="Pfam" id="PF05347">
    <property type="entry name" value="Complex1_LYR"/>
    <property type="match status" value="1"/>
</dbReference>
<evidence type="ECO:0000256" key="4">
    <source>
        <dbReference type="ARBA" id="ARBA00023128"/>
    </source>
</evidence>
<organism evidence="8 9">
    <name type="scientific">Exaiptasia diaphana</name>
    <name type="common">Tropical sea anemone</name>
    <name type="synonym">Aiptasia pulchella</name>
    <dbReference type="NCBI Taxonomy" id="2652724"/>
    <lineage>
        <taxon>Eukaryota</taxon>
        <taxon>Metazoa</taxon>
        <taxon>Cnidaria</taxon>
        <taxon>Anthozoa</taxon>
        <taxon>Hexacorallia</taxon>
        <taxon>Actiniaria</taxon>
        <taxon>Aiptasiidae</taxon>
        <taxon>Exaiptasia</taxon>
    </lineage>
</organism>
<evidence type="ECO:0000256" key="2">
    <source>
        <dbReference type="ARBA" id="ARBA00009508"/>
    </source>
</evidence>